<comment type="caution">
    <text evidence="2">The sequence shown here is derived from an EMBL/GenBank/DDBJ whole genome shotgun (WGS) entry which is preliminary data.</text>
</comment>
<feature type="transmembrane region" description="Helical" evidence="1">
    <location>
        <begin position="170"/>
        <end position="192"/>
    </location>
</feature>
<organism evidence="2">
    <name type="scientific">bioreactor metagenome</name>
    <dbReference type="NCBI Taxonomy" id="1076179"/>
    <lineage>
        <taxon>unclassified sequences</taxon>
        <taxon>metagenomes</taxon>
        <taxon>ecological metagenomes</taxon>
    </lineage>
</organism>
<name>A0A644WSH6_9ZZZZ</name>
<evidence type="ECO:0000313" key="2">
    <source>
        <dbReference type="EMBL" id="MPM06855.1"/>
    </source>
</evidence>
<protein>
    <submittedName>
        <fullName evidence="2">Uncharacterized protein</fullName>
    </submittedName>
</protein>
<keyword evidence="1" id="KW-0472">Membrane</keyword>
<accession>A0A644WSH6</accession>
<reference evidence="2" key="1">
    <citation type="submission" date="2019-08" db="EMBL/GenBank/DDBJ databases">
        <authorList>
            <person name="Kucharzyk K."/>
            <person name="Murdoch R.W."/>
            <person name="Higgins S."/>
            <person name="Loffler F."/>
        </authorList>
    </citation>
    <scope>NUCLEOTIDE SEQUENCE</scope>
</reference>
<feature type="transmembrane region" description="Helical" evidence="1">
    <location>
        <begin position="213"/>
        <end position="232"/>
    </location>
</feature>
<dbReference type="EMBL" id="VSSQ01001272">
    <property type="protein sequence ID" value="MPM06855.1"/>
    <property type="molecule type" value="Genomic_DNA"/>
</dbReference>
<feature type="transmembrane region" description="Helical" evidence="1">
    <location>
        <begin position="238"/>
        <end position="259"/>
    </location>
</feature>
<gene>
    <name evidence="2" type="ORF">SDC9_53158</name>
</gene>
<evidence type="ECO:0000256" key="1">
    <source>
        <dbReference type="SAM" id="Phobius"/>
    </source>
</evidence>
<feature type="transmembrane region" description="Helical" evidence="1">
    <location>
        <begin position="116"/>
        <end position="134"/>
    </location>
</feature>
<feature type="transmembrane region" description="Helical" evidence="1">
    <location>
        <begin position="21"/>
        <end position="43"/>
    </location>
</feature>
<sequence length="264" mass="28839">MNAKNQKRELKRKQDEAFSNRIALYLVVTLLAVLALTFLYRMVSSVSGISTFNKIVKGIVIMSGLCLAGSIGWAVSCKGKNCSRMLVTPEAALFLSAGAFLGGLFLKYYYNDAVKLLFVMLPAICCLYIIRYVFGPGFFSVASYLAGACCLLYVFDRFMLMEMLSRFQTLYGSILIAVGVFGAVAFFSAAKGKGQAKLFGKKVRLFTENSKSKCVPAYIASAAVAVIGAIFIKSPSAAMYYGLFAMGGLTVLLAIYYTYTLMYQ</sequence>
<keyword evidence="1" id="KW-1133">Transmembrane helix</keyword>
<feature type="transmembrane region" description="Helical" evidence="1">
    <location>
        <begin position="55"/>
        <end position="75"/>
    </location>
</feature>
<keyword evidence="1" id="KW-0812">Transmembrane</keyword>
<dbReference type="AlphaFoldDB" id="A0A644WSH6"/>
<proteinExistence type="predicted"/>
<feature type="transmembrane region" description="Helical" evidence="1">
    <location>
        <begin position="141"/>
        <end position="158"/>
    </location>
</feature>
<feature type="transmembrane region" description="Helical" evidence="1">
    <location>
        <begin position="87"/>
        <end position="110"/>
    </location>
</feature>